<evidence type="ECO:0000313" key="3">
    <source>
        <dbReference type="Proteomes" id="UP000220922"/>
    </source>
</evidence>
<accession>A0A2H3KTV9</accession>
<dbReference type="Proteomes" id="UP000220922">
    <property type="component" value="Unassembled WGS sequence"/>
</dbReference>
<keyword evidence="1" id="KW-0812">Transmembrane</keyword>
<keyword evidence="1" id="KW-1133">Transmembrane helix</keyword>
<feature type="transmembrane region" description="Helical" evidence="1">
    <location>
        <begin position="13"/>
        <end position="32"/>
    </location>
</feature>
<keyword evidence="3" id="KW-1185">Reference proteome</keyword>
<organism evidence="2 3">
    <name type="scientific">Candidatus Chloroploca asiatica</name>
    <dbReference type="NCBI Taxonomy" id="1506545"/>
    <lineage>
        <taxon>Bacteria</taxon>
        <taxon>Bacillati</taxon>
        <taxon>Chloroflexota</taxon>
        <taxon>Chloroflexia</taxon>
        <taxon>Chloroflexales</taxon>
        <taxon>Chloroflexineae</taxon>
        <taxon>Oscillochloridaceae</taxon>
        <taxon>Candidatus Chloroploca</taxon>
    </lineage>
</organism>
<proteinExistence type="predicted"/>
<protein>
    <submittedName>
        <fullName evidence="2">Uncharacterized protein</fullName>
    </submittedName>
</protein>
<evidence type="ECO:0000313" key="2">
    <source>
        <dbReference type="EMBL" id="PDV98742.1"/>
    </source>
</evidence>
<name>A0A2H3KTV9_9CHLR</name>
<sequence length="69" mass="7778">MCNTGAFRDVHNLGDLTIIIVLIMVMMANPIFRYETRRTNTTLVFPINCSYCPLPPVLLSHPDLALAQM</sequence>
<evidence type="ECO:0000256" key="1">
    <source>
        <dbReference type="SAM" id="Phobius"/>
    </source>
</evidence>
<dbReference type="AlphaFoldDB" id="A0A2H3KTV9"/>
<comment type="caution">
    <text evidence="2">The sequence shown here is derived from an EMBL/GenBank/DDBJ whole genome shotgun (WGS) entry which is preliminary data.</text>
</comment>
<reference evidence="2 3" key="1">
    <citation type="submission" date="2016-05" db="EMBL/GenBank/DDBJ databases">
        <authorList>
            <person name="Lavstsen T."/>
            <person name="Jespersen J.S."/>
        </authorList>
    </citation>
    <scope>NUCLEOTIDE SEQUENCE [LARGE SCALE GENOMIC DNA]</scope>
    <source>
        <strain evidence="2 3">B7-9</strain>
    </source>
</reference>
<gene>
    <name evidence="2" type="ORF">A9Q02_02060</name>
</gene>
<keyword evidence="1" id="KW-0472">Membrane</keyword>
<dbReference type="EMBL" id="LYXE01000090">
    <property type="protein sequence ID" value="PDV98742.1"/>
    <property type="molecule type" value="Genomic_DNA"/>
</dbReference>